<feature type="compositionally biased region" description="Low complexity" evidence="1">
    <location>
        <begin position="56"/>
        <end position="82"/>
    </location>
</feature>
<dbReference type="KEGG" id="vcn:VOLCADRAFT_100196"/>
<dbReference type="Proteomes" id="UP000001058">
    <property type="component" value="Unassembled WGS sequence"/>
</dbReference>
<feature type="region of interest" description="Disordered" evidence="1">
    <location>
        <begin position="1"/>
        <end position="146"/>
    </location>
</feature>
<gene>
    <name evidence="2" type="ORF">VOLCADRAFT_100196</name>
</gene>
<dbReference type="GeneID" id="9621157"/>
<evidence type="ECO:0000313" key="2">
    <source>
        <dbReference type="EMBL" id="EFJ40067.1"/>
    </source>
</evidence>
<dbReference type="OrthoDB" id="10672540at2759"/>
<feature type="compositionally biased region" description="Low complexity" evidence="1">
    <location>
        <begin position="315"/>
        <end position="329"/>
    </location>
</feature>
<dbReference type="EMBL" id="GL378429">
    <property type="protein sequence ID" value="EFJ40067.1"/>
    <property type="molecule type" value="Genomic_DNA"/>
</dbReference>
<dbReference type="RefSeq" id="XP_002958879.1">
    <property type="nucleotide sequence ID" value="XM_002958833.1"/>
</dbReference>
<evidence type="ECO:0000256" key="1">
    <source>
        <dbReference type="SAM" id="MobiDB-lite"/>
    </source>
</evidence>
<feature type="compositionally biased region" description="Low complexity" evidence="1">
    <location>
        <begin position="16"/>
        <end position="29"/>
    </location>
</feature>
<keyword evidence="3" id="KW-1185">Reference proteome</keyword>
<feature type="compositionally biased region" description="Low complexity" evidence="1">
    <location>
        <begin position="110"/>
        <end position="143"/>
    </location>
</feature>
<protein>
    <submittedName>
        <fullName evidence="2">Uncharacterized protein</fullName>
    </submittedName>
</protein>
<dbReference type="InParanoid" id="D8UJN3"/>
<feature type="region of interest" description="Disordered" evidence="1">
    <location>
        <begin position="208"/>
        <end position="228"/>
    </location>
</feature>
<proteinExistence type="predicted"/>
<feature type="compositionally biased region" description="Low complexity" evidence="1">
    <location>
        <begin position="208"/>
        <end position="222"/>
    </location>
</feature>
<evidence type="ECO:0000313" key="3">
    <source>
        <dbReference type="Proteomes" id="UP000001058"/>
    </source>
</evidence>
<feature type="compositionally biased region" description="Polar residues" evidence="1">
    <location>
        <begin position="42"/>
        <end position="55"/>
    </location>
</feature>
<sequence length="569" mass="58412">MSYRDPETTPSPPPQQQDRQQSKRQQPSRLQPPPHSRRRQLNSRAQQRPSPSSNHTGSDTNDAGSSSSGSGSGGATANTNANEYKQDLQDLQEEEEEEEEEWELRHILNPPLLLLPPAAAPGGAPHRRASAGPSSPSSPPAAAVEGQVTASLAADADFGAAAAMVSYGPVPGPPMVEVARGELPSLLPREIAILSEAATGTVSCSIETEGSSSSQFGGSSSSNRTSLPAARAGHVGGVSGPMDAAAAVQRWLEAVEDRLIECAESIDPSDAVRLLACLAALHRTPTRSCVRLLVAVAGQGFTGWRWRGCSSSSSLQQQQSVQQSPSAGSNRSVGVDGGRGEGLSEPQLRTLLLAVSAVDGAYPGEPWLADWCTAYRKHIVGGRGEGVTHGSTEGDGCDEEAATTASVAEILYCLATLQFVPPEDWEAAALAAVQPGLDPWLALAAELQPSTAEWALAPEPLPQLQPLQPQVEVGPAGSVTCRTCGAAAAADVGAAGLGGGSPGGSLPAAAGAAVHCWQRRSRGDGSRRPAATDARAPAAGVWSCAGGGDVMGLRRKCKRSCSGGAGGRT</sequence>
<dbReference type="AlphaFoldDB" id="D8UJN3"/>
<accession>D8UJN3</accession>
<name>D8UJN3_VOLCA</name>
<feature type="compositionally biased region" description="Acidic residues" evidence="1">
    <location>
        <begin position="90"/>
        <end position="102"/>
    </location>
</feature>
<reference evidence="2 3" key="1">
    <citation type="journal article" date="2010" name="Science">
        <title>Genomic analysis of organismal complexity in the multicellular green alga Volvox carteri.</title>
        <authorList>
            <person name="Prochnik S.E."/>
            <person name="Umen J."/>
            <person name="Nedelcu A.M."/>
            <person name="Hallmann A."/>
            <person name="Miller S.M."/>
            <person name="Nishii I."/>
            <person name="Ferris P."/>
            <person name="Kuo A."/>
            <person name="Mitros T."/>
            <person name="Fritz-Laylin L.K."/>
            <person name="Hellsten U."/>
            <person name="Chapman J."/>
            <person name="Simakov O."/>
            <person name="Rensing S.A."/>
            <person name="Terry A."/>
            <person name="Pangilinan J."/>
            <person name="Kapitonov V."/>
            <person name="Jurka J."/>
            <person name="Salamov A."/>
            <person name="Shapiro H."/>
            <person name="Schmutz J."/>
            <person name="Grimwood J."/>
            <person name="Lindquist E."/>
            <person name="Lucas S."/>
            <person name="Grigoriev I.V."/>
            <person name="Schmitt R."/>
            <person name="Kirk D."/>
            <person name="Rokhsar D.S."/>
        </authorList>
    </citation>
    <scope>NUCLEOTIDE SEQUENCE [LARGE SCALE GENOMIC DNA]</scope>
    <source>
        <strain evidence="3">f. Nagariensis / Eve</strain>
    </source>
</reference>
<organism evidence="3">
    <name type="scientific">Volvox carteri f. nagariensis</name>
    <dbReference type="NCBI Taxonomy" id="3068"/>
    <lineage>
        <taxon>Eukaryota</taxon>
        <taxon>Viridiplantae</taxon>
        <taxon>Chlorophyta</taxon>
        <taxon>core chlorophytes</taxon>
        <taxon>Chlorophyceae</taxon>
        <taxon>CS clade</taxon>
        <taxon>Chlamydomonadales</taxon>
        <taxon>Volvocaceae</taxon>
        <taxon>Volvox</taxon>
    </lineage>
</organism>
<feature type="region of interest" description="Disordered" evidence="1">
    <location>
        <begin position="315"/>
        <end position="341"/>
    </location>
</feature>